<proteinExistence type="inferred from homology"/>
<name>A0A2G9TR25_TELCI</name>
<dbReference type="InterPro" id="IPR029058">
    <property type="entry name" value="AB_hydrolase_fold"/>
</dbReference>
<dbReference type="Proteomes" id="UP000230423">
    <property type="component" value="Unassembled WGS sequence"/>
</dbReference>
<dbReference type="OrthoDB" id="5843500at2759"/>
<evidence type="ECO:0000313" key="6">
    <source>
        <dbReference type="EMBL" id="PIO60463.1"/>
    </source>
</evidence>
<dbReference type="Gene3D" id="3.40.50.1820">
    <property type="entry name" value="alpha/beta hydrolase"/>
    <property type="match status" value="1"/>
</dbReference>
<dbReference type="GO" id="GO:0070008">
    <property type="term" value="F:serine-type exopeptidase activity"/>
    <property type="evidence" value="ECO:0007669"/>
    <property type="project" value="InterPro"/>
</dbReference>
<feature type="non-terminal residue" evidence="6">
    <location>
        <position position="112"/>
    </location>
</feature>
<organism evidence="6 7">
    <name type="scientific">Teladorsagia circumcincta</name>
    <name type="common">Brown stomach worm</name>
    <name type="synonym">Ostertagia circumcincta</name>
    <dbReference type="NCBI Taxonomy" id="45464"/>
    <lineage>
        <taxon>Eukaryota</taxon>
        <taxon>Metazoa</taxon>
        <taxon>Ecdysozoa</taxon>
        <taxon>Nematoda</taxon>
        <taxon>Chromadorea</taxon>
        <taxon>Rhabditida</taxon>
        <taxon>Rhabditina</taxon>
        <taxon>Rhabditomorpha</taxon>
        <taxon>Strongyloidea</taxon>
        <taxon>Trichostrongylidae</taxon>
        <taxon>Teladorsagia</taxon>
    </lineage>
</organism>
<accession>A0A2G9TR25</accession>
<dbReference type="EMBL" id="KZ355418">
    <property type="protein sequence ID" value="PIO60463.1"/>
    <property type="molecule type" value="Genomic_DNA"/>
</dbReference>
<dbReference type="GO" id="GO:0008239">
    <property type="term" value="F:dipeptidyl-peptidase activity"/>
    <property type="evidence" value="ECO:0007669"/>
    <property type="project" value="TreeGrafter"/>
</dbReference>
<evidence type="ECO:0000256" key="2">
    <source>
        <dbReference type="ARBA" id="ARBA00022670"/>
    </source>
</evidence>
<dbReference type="InterPro" id="IPR008758">
    <property type="entry name" value="Peptidase_S28"/>
</dbReference>
<dbReference type="PANTHER" id="PTHR11010">
    <property type="entry name" value="PROTEASE S28 PRO-X CARBOXYPEPTIDASE-RELATED"/>
    <property type="match status" value="1"/>
</dbReference>
<evidence type="ECO:0000256" key="3">
    <source>
        <dbReference type="ARBA" id="ARBA00022729"/>
    </source>
</evidence>
<dbReference type="Pfam" id="PF05577">
    <property type="entry name" value="Peptidase_S28"/>
    <property type="match status" value="1"/>
</dbReference>
<keyword evidence="4" id="KW-0378">Hydrolase</keyword>
<comment type="similarity">
    <text evidence="1">Belongs to the peptidase S28 family.</text>
</comment>
<dbReference type="InterPro" id="IPR042269">
    <property type="entry name" value="Ser_carbopepase_S28_SKS"/>
</dbReference>
<evidence type="ECO:0000313" key="7">
    <source>
        <dbReference type="Proteomes" id="UP000230423"/>
    </source>
</evidence>
<dbReference type="GO" id="GO:0006508">
    <property type="term" value="P:proteolysis"/>
    <property type="evidence" value="ECO:0007669"/>
    <property type="project" value="UniProtKB-KW"/>
</dbReference>
<protein>
    <submittedName>
        <fullName evidence="6">Uncharacterized protein</fullName>
    </submittedName>
</protein>
<keyword evidence="5" id="KW-0325">Glycoprotein</keyword>
<reference evidence="6 7" key="1">
    <citation type="submission" date="2015-09" db="EMBL/GenBank/DDBJ databases">
        <title>Draft genome of the parasitic nematode Teladorsagia circumcincta isolate WARC Sus (inbred).</title>
        <authorList>
            <person name="Mitreva M."/>
        </authorList>
    </citation>
    <scope>NUCLEOTIDE SEQUENCE [LARGE SCALE GENOMIC DNA]</scope>
    <source>
        <strain evidence="6 7">S</strain>
    </source>
</reference>
<keyword evidence="2" id="KW-0645">Protease</keyword>
<dbReference type="Gene3D" id="1.20.120.980">
    <property type="entry name" value="Serine carboxypeptidase S28, SKS domain"/>
    <property type="match status" value="1"/>
</dbReference>
<keyword evidence="7" id="KW-1185">Reference proteome</keyword>
<gene>
    <name evidence="6" type="ORF">TELCIR_18040</name>
</gene>
<evidence type="ECO:0000256" key="5">
    <source>
        <dbReference type="ARBA" id="ARBA00023180"/>
    </source>
</evidence>
<dbReference type="PANTHER" id="PTHR11010:SF117">
    <property type="entry name" value="SERINE PROTEASE 16"/>
    <property type="match status" value="1"/>
</dbReference>
<dbReference type="AlphaFoldDB" id="A0A2G9TR25"/>
<keyword evidence="3" id="KW-0732">Signal</keyword>
<sequence length="112" mass="12846">MQRKCIVAQVEKKAKKETQGRRSISFEPFLFAFWGGSLAFWARQKYPKLIAAAVGSSALLQPRVDFWESTQFVENVYRAYDKKCAENIQIGFAQMIDMLGTKVGRDQLSELF</sequence>
<evidence type="ECO:0000256" key="4">
    <source>
        <dbReference type="ARBA" id="ARBA00022801"/>
    </source>
</evidence>
<evidence type="ECO:0000256" key="1">
    <source>
        <dbReference type="ARBA" id="ARBA00011079"/>
    </source>
</evidence>